<dbReference type="EMBL" id="JADKMA010000023">
    <property type="protein sequence ID" value="MBO8191479.1"/>
    <property type="molecule type" value="Genomic_DNA"/>
</dbReference>
<evidence type="ECO:0000313" key="2">
    <source>
        <dbReference type="EMBL" id="MBO8191479.1"/>
    </source>
</evidence>
<comment type="caution">
    <text evidence="2">The sequence shown here is derived from an EMBL/GenBank/DDBJ whole genome shotgun (WGS) entry which is preliminary data.</text>
</comment>
<reference evidence="2 3" key="1">
    <citation type="submission" date="2020-11" db="EMBL/GenBank/DDBJ databases">
        <title>Streptomyces spirodelae sp. nov., isolated from duckweed.</title>
        <authorList>
            <person name="Saimee Y."/>
            <person name="Duangmal K."/>
        </authorList>
    </citation>
    <scope>NUCLEOTIDE SEQUENCE [LARGE SCALE GENOMIC DNA]</scope>
    <source>
        <strain evidence="2 3">S16-07</strain>
    </source>
</reference>
<protein>
    <submittedName>
        <fullName evidence="2">GTP-binding protein</fullName>
    </submittedName>
</protein>
<feature type="domain" description="CobW C-terminal" evidence="1">
    <location>
        <begin position="248"/>
        <end position="364"/>
    </location>
</feature>
<dbReference type="SUPFAM" id="SSF90002">
    <property type="entry name" value="Hypothetical protein YjiA, C-terminal domain"/>
    <property type="match status" value="1"/>
</dbReference>
<keyword evidence="3" id="KW-1185">Reference proteome</keyword>
<dbReference type="InterPro" id="IPR011629">
    <property type="entry name" value="CobW-like_C"/>
</dbReference>
<gene>
    <name evidence="2" type="ORF">ITI46_07210</name>
</gene>
<evidence type="ECO:0000259" key="1">
    <source>
        <dbReference type="SMART" id="SM00833"/>
    </source>
</evidence>
<dbReference type="SMART" id="SM00833">
    <property type="entry name" value="CobW_C"/>
    <property type="match status" value="1"/>
</dbReference>
<dbReference type="PANTHER" id="PTHR43603">
    <property type="entry name" value="COBW DOMAIN-CONTAINING PROTEIN DDB_G0274527"/>
    <property type="match status" value="1"/>
</dbReference>
<name>A0ABS3X7Y0_9ACTN</name>
<sequence>MLSVVSGNSPGARGALVDQVLHAAPDAWVLAVSLDPGPEGYPVVQRLLRGADGRMRDAASRGATGAPAVIVREDLLAIGRAAHRPQAVVLALPETLDTLPFLLELWRERTGTGSLGTHYVAGPVLAGIDPGSFMADIRCVHRAVRRWNGWTASAPVTRAEAAAVQTEVADTVVVHSSSREEGQLAVGVASLIRHLNGRAPLVTHDGAEPARLPSAALRQVAYDPEEVWRARLDPVTVPRLSRGSSHGVGSVLWRARRPVHPGRLAEALSVALLGVVRGHGHLWLANRPESVVTWRSAGAHLELREAGPWLEAEAPQLWAAVSAQRRTAASWFWDDYFGERRNEITFTGIELDALRIRGALDAALLTDAELALGLDHWLGAEDPFFADNDAL</sequence>
<dbReference type="Pfam" id="PF07683">
    <property type="entry name" value="CobW_C"/>
    <property type="match status" value="1"/>
</dbReference>
<proteinExistence type="predicted"/>
<dbReference type="Proteomes" id="UP001519064">
    <property type="component" value="Unassembled WGS sequence"/>
</dbReference>
<organism evidence="2 3">
    <name type="scientific">Streptomyces oryzae</name>
    <dbReference type="NCBI Taxonomy" id="1434886"/>
    <lineage>
        <taxon>Bacteria</taxon>
        <taxon>Bacillati</taxon>
        <taxon>Actinomycetota</taxon>
        <taxon>Actinomycetes</taxon>
        <taxon>Kitasatosporales</taxon>
        <taxon>Streptomycetaceae</taxon>
        <taxon>Streptomyces</taxon>
    </lineage>
</organism>
<dbReference type="PANTHER" id="PTHR43603:SF1">
    <property type="entry name" value="ZINC-REGULATED GTPASE METALLOPROTEIN ACTIVATOR 1"/>
    <property type="match status" value="1"/>
</dbReference>
<dbReference type="InterPro" id="IPR051927">
    <property type="entry name" value="Zn_Chap_cDPG_Synth"/>
</dbReference>
<evidence type="ECO:0000313" key="3">
    <source>
        <dbReference type="Proteomes" id="UP001519064"/>
    </source>
</evidence>
<accession>A0ABS3X7Y0</accession>